<reference evidence="1" key="1">
    <citation type="journal article" date="2022" name="bioRxiv">
        <title>Population genetic analysis of Ophidiomyces ophidiicola, the causative agent of snake fungal disease, indicates recent introductions to the USA.</title>
        <authorList>
            <person name="Ladner J.T."/>
            <person name="Palmer J.M."/>
            <person name="Ettinger C.L."/>
            <person name="Stajich J.E."/>
            <person name="Farrell T.M."/>
            <person name="Glorioso B.M."/>
            <person name="Lawson B."/>
            <person name="Price S.J."/>
            <person name="Stengle A.G."/>
            <person name="Grear D.A."/>
            <person name="Lorch J.M."/>
        </authorList>
    </citation>
    <scope>NUCLEOTIDE SEQUENCE</scope>
    <source>
        <strain evidence="1">NWHC 24266-5</strain>
    </source>
</reference>
<accession>A0ACB8V2S8</accession>
<gene>
    <name evidence="1" type="primary">cdc27</name>
    <name evidence="1" type="ORF">LOY88_001444</name>
</gene>
<evidence type="ECO:0000313" key="1">
    <source>
        <dbReference type="EMBL" id="KAI2390857.1"/>
    </source>
</evidence>
<proteinExistence type="predicted"/>
<name>A0ACB8V2S8_9EURO</name>
<organism evidence="1">
    <name type="scientific">Ophidiomyces ophidiicola</name>
    <dbReference type="NCBI Taxonomy" id="1387563"/>
    <lineage>
        <taxon>Eukaryota</taxon>
        <taxon>Fungi</taxon>
        <taxon>Dikarya</taxon>
        <taxon>Ascomycota</taxon>
        <taxon>Pezizomycotina</taxon>
        <taxon>Eurotiomycetes</taxon>
        <taxon>Eurotiomycetidae</taxon>
        <taxon>Onygenales</taxon>
        <taxon>Onygenaceae</taxon>
        <taxon>Ophidiomyces</taxon>
    </lineage>
</organism>
<sequence length="446" mass="49454">MPSDYKTHLAQRVLDGEHVTYRSLSRDLNVHCSHAKRMLYEFHRHENSKKPNSVYATYILTGLRQNKGSSSNRRTARNGDNEIIQSSPFISSQPAIEEDCNQIEIPVTSILLANEDELQEAKGNFQSLYSIFVYSVQAAKVDLNTLADITQIVSKQDPLQCGPTLGMIQNKNVKRRTGTVPPPAQVTAQTPPKFNSQKPTVTTQVEKVQEQKPELKTEGRAKIEPRHTSQLSESQSSANQPPRPSSVKHAGSDFFKAFGKARPKTMGPSPVAPKIEPAELSGTGDVVMGGDSDEEESEDLFLDSKKSTNDNYGQLKKEREAELRKMMEDDDDDEMPDAPRGEASEEQMSMEKTATAERPATTAEPAPAPTITHSGRRRGKRQVVKKKTFKDADGYLVTKEEKVWESFSEDEPEPPKKRPAVSTAGKPKATPKTGQGNLMSFFGKKP</sequence>
<protein>
    <submittedName>
        <fullName evidence="1">CDC27 protein</fullName>
    </submittedName>
</protein>
<comment type="caution">
    <text evidence="1">The sequence shown here is derived from an EMBL/GenBank/DDBJ whole genome shotgun (WGS) entry which is preliminary data.</text>
</comment>
<dbReference type="EMBL" id="JALBCA010000015">
    <property type="protein sequence ID" value="KAI2390857.1"/>
    <property type="molecule type" value="Genomic_DNA"/>
</dbReference>